<sequence length="254" mass="29512">MYTGFNLKGIIIGNNAISKKGWKSLFEEQKTEIRSALDKYITKDGVIDGHLIQEDWFPEVKADIFISHSHNDEQLAINLACWLYDTFELVAFVDSCVWGYANELLKKIDDKYCWKATKDVYDYGKRNCSTSHVHMMLMTALNKMIDKTECVFFLDTENSVLFKDIGNKTLSPWIYGEIEITRTIQKRRPKRPILRSFSYDQILEKAQDANEPLKVQYPLNIGHFKVINNDTLNQWKATNTTGMEALDKLYKITL</sequence>
<accession>A0ABM7NWY3</accession>
<protein>
    <recommendedName>
        <fullName evidence="3">TIR domain-containing protein</fullName>
    </recommendedName>
</protein>
<gene>
    <name evidence="1" type="ORF">prwr041_09240</name>
</gene>
<organism evidence="1 2">
    <name type="scientific">Prevotella herbatica</name>
    <dbReference type="NCBI Taxonomy" id="2801997"/>
    <lineage>
        <taxon>Bacteria</taxon>
        <taxon>Pseudomonadati</taxon>
        <taxon>Bacteroidota</taxon>
        <taxon>Bacteroidia</taxon>
        <taxon>Bacteroidales</taxon>
        <taxon>Prevotellaceae</taxon>
        <taxon>Prevotella</taxon>
    </lineage>
</organism>
<dbReference type="Proteomes" id="UP001319045">
    <property type="component" value="Chromosome"/>
</dbReference>
<name>A0ABM7NWY3_9BACT</name>
<evidence type="ECO:0000313" key="1">
    <source>
        <dbReference type="EMBL" id="BCS85031.1"/>
    </source>
</evidence>
<evidence type="ECO:0000313" key="2">
    <source>
        <dbReference type="Proteomes" id="UP001319045"/>
    </source>
</evidence>
<reference evidence="1 2" key="1">
    <citation type="journal article" date="2022" name="Int. J. Syst. Evol. Microbiol.">
        <title>Prevotella herbatica sp. nov., a plant polysaccharide-decomposing anaerobic bacterium isolated from a methanogenic reactor.</title>
        <authorList>
            <person name="Uek A."/>
            <person name="Tonouchi A."/>
            <person name="Kaku N."/>
            <person name="Ueki K."/>
        </authorList>
    </citation>
    <scope>NUCLEOTIDE SEQUENCE [LARGE SCALE GENOMIC DNA]</scope>
    <source>
        <strain evidence="1 2">WR041</strain>
    </source>
</reference>
<evidence type="ECO:0008006" key="3">
    <source>
        <dbReference type="Google" id="ProtNLM"/>
    </source>
</evidence>
<dbReference type="RefSeq" id="WP_207155200.1">
    <property type="nucleotide sequence ID" value="NZ_AP024484.1"/>
</dbReference>
<proteinExistence type="predicted"/>
<keyword evidence="2" id="KW-1185">Reference proteome</keyword>
<dbReference type="EMBL" id="AP024484">
    <property type="protein sequence ID" value="BCS85031.1"/>
    <property type="molecule type" value="Genomic_DNA"/>
</dbReference>